<accession>A0ABV4I8D4</accession>
<dbReference type="RefSeq" id="WP_370890063.1">
    <property type="nucleotide sequence ID" value="NZ_JBGJLR010000001.1"/>
</dbReference>
<protein>
    <submittedName>
        <fullName evidence="1">Uncharacterized protein</fullName>
    </submittedName>
</protein>
<comment type="caution">
    <text evidence="1">The sequence shown here is derived from an EMBL/GenBank/DDBJ whole genome shotgun (WGS) entry which is preliminary data.</text>
</comment>
<proteinExistence type="predicted"/>
<organism evidence="1 2">
    <name type="scientific">Comamonas jiangduensis</name>
    <dbReference type="NCBI Taxonomy" id="1194168"/>
    <lineage>
        <taxon>Bacteria</taxon>
        <taxon>Pseudomonadati</taxon>
        <taxon>Pseudomonadota</taxon>
        <taxon>Betaproteobacteria</taxon>
        <taxon>Burkholderiales</taxon>
        <taxon>Comamonadaceae</taxon>
        <taxon>Comamonas</taxon>
    </lineage>
</organism>
<evidence type="ECO:0000313" key="2">
    <source>
        <dbReference type="Proteomes" id="UP001567350"/>
    </source>
</evidence>
<evidence type="ECO:0000313" key="1">
    <source>
        <dbReference type="EMBL" id="MEZ2737986.1"/>
    </source>
</evidence>
<sequence>MFDVFSKDLFKAPLAYAAINGTDVFATKVKLTIALPWLEVVCGERGEEEIFLFGDSREYAHFADEAVAQKVATIACRVLERSSGRLVTIELSRVVILEDGISVRYGTAEGWLLDPLTLKRDLIGERKFEKVLFEVNTELRCAPEEK</sequence>
<dbReference type="Proteomes" id="UP001567350">
    <property type="component" value="Unassembled WGS sequence"/>
</dbReference>
<keyword evidence="2" id="KW-1185">Reference proteome</keyword>
<gene>
    <name evidence="1" type="ORF">ACBP88_00705</name>
</gene>
<dbReference type="EMBL" id="JBGJLR010000001">
    <property type="protein sequence ID" value="MEZ2737986.1"/>
    <property type="molecule type" value="Genomic_DNA"/>
</dbReference>
<reference evidence="1 2" key="1">
    <citation type="submission" date="2024-08" db="EMBL/GenBank/DDBJ databases">
        <authorList>
            <person name="Feng Z."/>
            <person name="Ronholm J."/>
        </authorList>
    </citation>
    <scope>NUCLEOTIDE SEQUENCE [LARGE SCALE GENOMIC DNA]</scope>
    <source>
        <strain evidence="1 2">4-AB0-8</strain>
    </source>
</reference>
<name>A0ABV4I8D4_9BURK</name>